<accession>A0ABN0XVM2</accession>
<comment type="caution">
    <text evidence="1">The sequence shown here is derived from an EMBL/GenBank/DDBJ whole genome shotgun (WGS) entry which is preliminary data.</text>
</comment>
<dbReference type="Proteomes" id="UP001501757">
    <property type="component" value="Unassembled WGS sequence"/>
</dbReference>
<evidence type="ECO:0000313" key="1">
    <source>
        <dbReference type="EMBL" id="GAA0374095.1"/>
    </source>
</evidence>
<organism evidence="1 2">
    <name type="scientific">Bowmanella denitrificans</name>
    <dbReference type="NCBI Taxonomy" id="366582"/>
    <lineage>
        <taxon>Bacteria</taxon>
        <taxon>Pseudomonadati</taxon>
        <taxon>Pseudomonadota</taxon>
        <taxon>Gammaproteobacteria</taxon>
        <taxon>Alteromonadales</taxon>
        <taxon>Alteromonadaceae</taxon>
        <taxon>Bowmanella</taxon>
    </lineage>
</organism>
<name>A0ABN0XVM2_9ALTE</name>
<dbReference type="EMBL" id="BAAAEI010000031">
    <property type="protein sequence ID" value="GAA0374095.1"/>
    <property type="molecule type" value="Genomic_DNA"/>
</dbReference>
<gene>
    <name evidence="1" type="ORF">GCM10009092_42900</name>
</gene>
<protein>
    <submittedName>
        <fullName evidence="1">Uncharacterized protein</fullName>
    </submittedName>
</protein>
<reference evidence="1 2" key="1">
    <citation type="journal article" date="2019" name="Int. J. Syst. Evol. Microbiol.">
        <title>The Global Catalogue of Microorganisms (GCM) 10K type strain sequencing project: providing services to taxonomists for standard genome sequencing and annotation.</title>
        <authorList>
            <consortium name="The Broad Institute Genomics Platform"/>
            <consortium name="The Broad Institute Genome Sequencing Center for Infectious Disease"/>
            <person name="Wu L."/>
            <person name="Ma J."/>
        </authorList>
    </citation>
    <scope>NUCLEOTIDE SEQUENCE [LARGE SCALE GENOMIC DNA]</scope>
    <source>
        <strain evidence="1 2">JCM 13378</strain>
    </source>
</reference>
<sequence>MVVEPATSKFALAVNPVPVVKLLATLTVNCDALPPLLMAAPPKLALPVIFNSQLPLLMVIESLLERVKLPHVTVLVLVFLAQPPGSEPEARLYVAAQAVEHRNR</sequence>
<keyword evidence="2" id="KW-1185">Reference proteome</keyword>
<proteinExistence type="predicted"/>
<evidence type="ECO:0000313" key="2">
    <source>
        <dbReference type="Proteomes" id="UP001501757"/>
    </source>
</evidence>